<organism evidence="4 5">
    <name type="scientific">Helicobacter jaachi</name>
    <dbReference type="NCBI Taxonomy" id="1677920"/>
    <lineage>
        <taxon>Bacteria</taxon>
        <taxon>Pseudomonadati</taxon>
        <taxon>Campylobacterota</taxon>
        <taxon>Epsilonproteobacteria</taxon>
        <taxon>Campylobacterales</taxon>
        <taxon>Helicobacteraceae</taxon>
        <taxon>Helicobacter</taxon>
    </lineage>
</organism>
<feature type="region of interest" description="Disordered" evidence="2">
    <location>
        <begin position="656"/>
        <end position="690"/>
    </location>
</feature>
<dbReference type="GO" id="GO:0004540">
    <property type="term" value="F:RNA nuclease activity"/>
    <property type="evidence" value="ECO:0007669"/>
    <property type="project" value="InterPro"/>
</dbReference>
<keyword evidence="1" id="KW-0378">Hydrolase</keyword>
<dbReference type="STRING" id="1677920.LS71_06000"/>
<dbReference type="InterPro" id="IPR050180">
    <property type="entry name" value="RNR_Ribonuclease"/>
</dbReference>
<name>A0A4U8TCD8_9HELI</name>
<evidence type="ECO:0000259" key="3">
    <source>
        <dbReference type="SMART" id="SM00955"/>
    </source>
</evidence>
<dbReference type="Proteomes" id="UP000029733">
    <property type="component" value="Unassembled WGS sequence"/>
</dbReference>
<keyword evidence="1" id="KW-0540">Nuclease</keyword>
<keyword evidence="5" id="KW-1185">Reference proteome</keyword>
<evidence type="ECO:0000313" key="4">
    <source>
        <dbReference type="EMBL" id="TLD96908.1"/>
    </source>
</evidence>
<dbReference type="AlphaFoldDB" id="A0A4U8TCD8"/>
<comment type="caution">
    <text evidence="4">The sequence shown here is derived from an EMBL/GenBank/DDBJ whole genome shotgun (WGS) entry which is preliminary data.</text>
</comment>
<dbReference type="InterPro" id="IPR012340">
    <property type="entry name" value="NA-bd_OB-fold"/>
</dbReference>
<proteinExistence type="predicted"/>
<dbReference type="GO" id="GO:0003723">
    <property type="term" value="F:RNA binding"/>
    <property type="evidence" value="ECO:0007669"/>
    <property type="project" value="InterPro"/>
</dbReference>
<evidence type="ECO:0000256" key="2">
    <source>
        <dbReference type="SAM" id="MobiDB-lite"/>
    </source>
</evidence>
<evidence type="ECO:0000313" key="5">
    <source>
        <dbReference type="Proteomes" id="UP000029733"/>
    </source>
</evidence>
<dbReference type="GO" id="GO:0004527">
    <property type="term" value="F:exonuclease activity"/>
    <property type="evidence" value="ECO:0007669"/>
    <property type="project" value="UniProtKB-KW"/>
</dbReference>
<dbReference type="Pfam" id="PF22896">
    <property type="entry name" value="OB_RNR_1st"/>
    <property type="match status" value="1"/>
</dbReference>
<dbReference type="Pfam" id="PF00773">
    <property type="entry name" value="RNB"/>
    <property type="match status" value="1"/>
</dbReference>
<dbReference type="GO" id="GO:0005829">
    <property type="term" value="C:cytosol"/>
    <property type="evidence" value="ECO:0007669"/>
    <property type="project" value="TreeGrafter"/>
</dbReference>
<dbReference type="InterPro" id="IPR022966">
    <property type="entry name" value="RNase_II/R_CS"/>
</dbReference>
<dbReference type="Pfam" id="PF24190">
    <property type="entry name" value="OB_RNR_2nd"/>
    <property type="match status" value="1"/>
</dbReference>
<accession>A0A4U8TCD8</accession>
<dbReference type="RefSeq" id="WP_034355103.1">
    <property type="nucleotide sequence ID" value="NZ_JRPR02000002.1"/>
</dbReference>
<dbReference type="PANTHER" id="PTHR23355:SF9">
    <property type="entry name" value="DIS3-LIKE EXONUCLEASE 2"/>
    <property type="match status" value="1"/>
</dbReference>
<reference evidence="4 5" key="1">
    <citation type="journal article" date="2014" name="Genome Announc.">
        <title>Draft genome sequences of eight enterohepatic helicobacter species isolated from both laboratory and wild rodents.</title>
        <authorList>
            <person name="Sheh A."/>
            <person name="Shen Z."/>
            <person name="Fox J.G."/>
        </authorList>
    </citation>
    <scope>NUCLEOTIDE SEQUENCE [LARGE SCALE GENOMIC DNA]</scope>
    <source>
        <strain evidence="4 5">MIT 09-6949</strain>
    </source>
</reference>
<dbReference type="InterPro" id="IPR054561">
    <property type="entry name" value="RNR_OB1_N"/>
</dbReference>
<feature type="compositionally biased region" description="Basic residues" evidence="2">
    <location>
        <begin position="662"/>
        <end position="674"/>
    </location>
</feature>
<sequence>MIYFYALIANGANKKQIPKSFINALNMLLELNMLDDFGTSYKLKPTFVIGSIDVSQKGLFFVKSFNNAHQNDFRLMDISKHSRLKKGDIVLAKIKKLKGKGKGVLHLAKVLYATKPYALGVLVEKKGAIKALELDSKAQKEHYITLKASQKSLRAMPKHCVLKIDMNNGEIVEVLGVLADAHIDEKIALSPYNRPLNFSQKARDFAFGDEVCKQMYPHREDLTHLPFCVIDPQDARDHDDGIYFDSKNRILYVAIADVSEYVNAKSELDKEARARGFSLYFPHKVLPMLPFELSSGICSLKAHKVRLAMVWAISLDKHAQVLHSKLFEALICSHANVSYEQVEAFLNKTEPKTSPIPLVVKKWLKSYVPYVKKCKAARLKNGYEFSSQEIHLELDSKGEIASWKKIEQNLAHSIIEESMLLANVQSAHMLNEHIQKGIFRIHPPPKEERIKELMCELRRMGFTIPKSAKLHKIIASIQHSAHKSDMKEVIDSLIIKSFAKATYSVKNMGHFGLGFECYTHFTSPIRRYSDLVVHRILKAFLHKSNTLNFLLEGLYAIAQEINVKEKQISFIEQDFYQRKMIRHTQKLLESSTPLICQALVINEVSHALALDSIPHVRILLPCEFARFELIEVVITQVDLLRGIVYGKPLHYEEYKAKDKPAKKTHKKSSKRDKKTKPLTESRRKKRAKDV</sequence>
<dbReference type="InterPro" id="IPR001900">
    <property type="entry name" value="RNase_II/R"/>
</dbReference>
<gene>
    <name evidence="4" type="ORF">LS71_004775</name>
</gene>
<dbReference type="InterPro" id="IPR057293">
    <property type="entry name" value="RNR_OB2"/>
</dbReference>
<dbReference type="OrthoDB" id="9764149at2"/>
<keyword evidence="1" id="KW-0269">Exonuclease</keyword>
<protein>
    <submittedName>
        <fullName evidence="4">RNB domain-containing ribonuclease</fullName>
    </submittedName>
</protein>
<dbReference type="EMBL" id="JRPR02000002">
    <property type="protein sequence ID" value="TLD96908.1"/>
    <property type="molecule type" value="Genomic_DNA"/>
</dbReference>
<dbReference type="SUPFAM" id="SSF50249">
    <property type="entry name" value="Nucleic acid-binding proteins"/>
    <property type="match status" value="1"/>
</dbReference>
<dbReference type="PROSITE" id="PS01175">
    <property type="entry name" value="RIBONUCLEASE_II"/>
    <property type="match status" value="1"/>
</dbReference>
<dbReference type="GO" id="GO:0006402">
    <property type="term" value="P:mRNA catabolic process"/>
    <property type="evidence" value="ECO:0007669"/>
    <property type="project" value="TreeGrafter"/>
</dbReference>
<dbReference type="SMART" id="SM00955">
    <property type="entry name" value="RNB"/>
    <property type="match status" value="1"/>
</dbReference>
<feature type="domain" description="RNB" evidence="3">
    <location>
        <begin position="219"/>
        <end position="543"/>
    </location>
</feature>
<dbReference type="PANTHER" id="PTHR23355">
    <property type="entry name" value="RIBONUCLEASE"/>
    <property type="match status" value="1"/>
</dbReference>
<evidence type="ECO:0000256" key="1">
    <source>
        <dbReference type="ARBA" id="ARBA00022839"/>
    </source>
</evidence>